<dbReference type="PANTHER" id="PTHR28055:SF1">
    <property type="entry name" value="ALTERED INHERITANCE OF MITOCHONDRIA PROTEIN 41, MITOCHONDRIAL"/>
    <property type="match status" value="1"/>
</dbReference>
<dbReference type="InterPro" id="IPR019004">
    <property type="entry name" value="YqeY/Aim41"/>
</dbReference>
<evidence type="ECO:0000313" key="1">
    <source>
        <dbReference type="EMBL" id="PIQ70214.1"/>
    </source>
</evidence>
<dbReference type="Gene3D" id="1.10.10.410">
    <property type="match status" value="1"/>
</dbReference>
<accession>A0A2H0KIL0</accession>
<gene>
    <name evidence="1" type="ORF">COV89_01605</name>
</gene>
<dbReference type="GO" id="GO:0016884">
    <property type="term" value="F:carbon-nitrogen ligase activity, with glutamine as amido-N-donor"/>
    <property type="evidence" value="ECO:0007669"/>
    <property type="project" value="InterPro"/>
</dbReference>
<dbReference type="GO" id="GO:0016740">
    <property type="term" value="F:transferase activity"/>
    <property type="evidence" value="ECO:0007669"/>
    <property type="project" value="UniProtKB-KW"/>
</dbReference>
<dbReference type="PANTHER" id="PTHR28055">
    <property type="entry name" value="ALTERED INHERITANCE OF MITOCHONDRIA PROTEIN 41, MITOCHONDRIAL"/>
    <property type="match status" value="1"/>
</dbReference>
<sequence length="144" mass="16192">MLKSQIEQQIKEALKAGDRRLVETLRFLISAVKNAEIDSRRDATDEDVVMVVQKQVKQHRESIEAFKSAGRDDLFQAEQAQLEILQGFLPRQLSEEEVRVIVQDTVSLLPEEEKNFGKVMGIIMGKVKGKAGGDLVSKIVKESL</sequence>
<dbReference type="InterPro" id="IPR042184">
    <property type="entry name" value="YqeY/Aim41_N"/>
</dbReference>
<comment type="caution">
    <text evidence="1">The sequence shown here is derived from an EMBL/GenBank/DDBJ whole genome shotgun (WGS) entry which is preliminary data.</text>
</comment>
<keyword evidence="1" id="KW-0808">Transferase</keyword>
<name>A0A2H0KIL0_9BACT</name>
<dbReference type="Pfam" id="PF09424">
    <property type="entry name" value="YqeY"/>
    <property type="match status" value="1"/>
</dbReference>
<evidence type="ECO:0000313" key="2">
    <source>
        <dbReference type="Proteomes" id="UP000231371"/>
    </source>
</evidence>
<proteinExistence type="predicted"/>
<dbReference type="Gene3D" id="1.10.1510.10">
    <property type="entry name" value="Uncharacterised protein YqeY/AIM41 PF09424, N-terminal domain"/>
    <property type="match status" value="1"/>
</dbReference>
<dbReference type="AlphaFoldDB" id="A0A2H0KIL0"/>
<dbReference type="InterPro" id="IPR003789">
    <property type="entry name" value="Asn/Gln_tRNA_amidoTrase-B-like"/>
</dbReference>
<reference evidence="1 2" key="1">
    <citation type="submission" date="2017-09" db="EMBL/GenBank/DDBJ databases">
        <title>Depth-based differentiation of microbial function through sediment-hosted aquifers and enrichment of novel symbionts in the deep terrestrial subsurface.</title>
        <authorList>
            <person name="Probst A.J."/>
            <person name="Ladd B."/>
            <person name="Jarett J.K."/>
            <person name="Geller-Mcgrath D.E."/>
            <person name="Sieber C.M."/>
            <person name="Emerson J.B."/>
            <person name="Anantharaman K."/>
            <person name="Thomas B.C."/>
            <person name="Malmstrom R."/>
            <person name="Stieglmeier M."/>
            <person name="Klingl A."/>
            <person name="Woyke T."/>
            <person name="Ryan C.M."/>
            <person name="Banfield J.F."/>
        </authorList>
    </citation>
    <scope>NUCLEOTIDE SEQUENCE [LARGE SCALE GENOMIC DNA]</scope>
    <source>
        <strain evidence="1">CG11_big_fil_rev_8_21_14_0_20_40_12</strain>
    </source>
</reference>
<dbReference type="InterPro" id="IPR023168">
    <property type="entry name" value="GatB_Yqey_C_2"/>
</dbReference>
<dbReference type="SUPFAM" id="SSF89095">
    <property type="entry name" value="GatB/YqeY motif"/>
    <property type="match status" value="1"/>
</dbReference>
<organism evidence="1 2">
    <name type="scientific">Candidatus Shapirobacteria bacterium CG11_big_fil_rev_8_21_14_0_20_40_12</name>
    <dbReference type="NCBI Taxonomy" id="1974889"/>
    <lineage>
        <taxon>Bacteria</taxon>
        <taxon>Candidatus Shapironibacteriota</taxon>
    </lineage>
</organism>
<dbReference type="Proteomes" id="UP000231371">
    <property type="component" value="Unassembled WGS sequence"/>
</dbReference>
<dbReference type="EMBL" id="PCVI01000026">
    <property type="protein sequence ID" value="PIQ70214.1"/>
    <property type="molecule type" value="Genomic_DNA"/>
</dbReference>
<protein>
    <submittedName>
        <fullName evidence="1">Glutamyl-tRNA amidotransferase</fullName>
    </submittedName>
</protein>